<sequence>MSGVMGEDGRGWSFATARQAARFALAMEIRGSATEHAFHGGGTLCGIDEQRVDIFRTHFAAGANQAGRNQAGGDQASGDRACAVCRRLAAEAPTRPSAQERLHGLVSGAAPGYLRDELLAALLLGADVKIWINGPGAEAAGWYARLVDGRDAVAAALDGSARAEIARVRHDFWEYVVVLPESGRPAVGRAMADDD</sequence>
<evidence type="ECO:0000313" key="1">
    <source>
        <dbReference type="EMBL" id="MFD1369017.1"/>
    </source>
</evidence>
<accession>A0ABW4AFU2</accession>
<name>A0ABW4AFU2_9ACTN</name>
<comment type="caution">
    <text evidence="1">The sequence shown here is derived from an EMBL/GenBank/DDBJ whole genome shotgun (WGS) entry which is preliminary data.</text>
</comment>
<proteinExistence type="predicted"/>
<gene>
    <name evidence="1" type="ORF">ACFQ5G_27040</name>
</gene>
<evidence type="ECO:0000313" key="2">
    <source>
        <dbReference type="Proteomes" id="UP001597183"/>
    </source>
</evidence>
<reference evidence="2" key="1">
    <citation type="journal article" date="2019" name="Int. J. Syst. Evol. Microbiol.">
        <title>The Global Catalogue of Microorganisms (GCM) 10K type strain sequencing project: providing services to taxonomists for standard genome sequencing and annotation.</title>
        <authorList>
            <consortium name="The Broad Institute Genomics Platform"/>
            <consortium name="The Broad Institute Genome Sequencing Center for Infectious Disease"/>
            <person name="Wu L."/>
            <person name="Ma J."/>
        </authorList>
    </citation>
    <scope>NUCLEOTIDE SEQUENCE [LARGE SCALE GENOMIC DNA]</scope>
    <source>
        <strain evidence="2">CCM 7526</strain>
    </source>
</reference>
<dbReference type="RefSeq" id="WP_317788135.1">
    <property type="nucleotide sequence ID" value="NZ_AP028461.1"/>
</dbReference>
<keyword evidence="2" id="KW-1185">Reference proteome</keyword>
<organism evidence="1 2">
    <name type="scientific">Actinoplanes sichuanensis</name>
    <dbReference type="NCBI Taxonomy" id="512349"/>
    <lineage>
        <taxon>Bacteria</taxon>
        <taxon>Bacillati</taxon>
        <taxon>Actinomycetota</taxon>
        <taxon>Actinomycetes</taxon>
        <taxon>Micromonosporales</taxon>
        <taxon>Micromonosporaceae</taxon>
        <taxon>Actinoplanes</taxon>
    </lineage>
</organism>
<protein>
    <submittedName>
        <fullName evidence="1">Uncharacterized protein</fullName>
    </submittedName>
</protein>
<dbReference type="Proteomes" id="UP001597183">
    <property type="component" value="Unassembled WGS sequence"/>
</dbReference>
<dbReference type="EMBL" id="JBHTMK010000037">
    <property type="protein sequence ID" value="MFD1369017.1"/>
    <property type="molecule type" value="Genomic_DNA"/>
</dbReference>